<proteinExistence type="predicted"/>
<dbReference type="Proteomes" id="UP001358586">
    <property type="component" value="Chromosome 2"/>
</dbReference>
<comment type="caution">
    <text evidence="2">The sequence shown here is derived from an EMBL/GenBank/DDBJ whole genome shotgun (WGS) entry which is preliminary data.</text>
</comment>
<evidence type="ECO:0000313" key="2">
    <source>
        <dbReference type="EMBL" id="KAK5843111.1"/>
    </source>
</evidence>
<feature type="region of interest" description="Disordered" evidence="1">
    <location>
        <begin position="213"/>
        <end position="241"/>
    </location>
</feature>
<evidence type="ECO:0000313" key="3">
    <source>
        <dbReference type="Proteomes" id="UP001358586"/>
    </source>
</evidence>
<gene>
    <name evidence="2" type="ORF">PVK06_005546</name>
</gene>
<protein>
    <submittedName>
        <fullName evidence="2">Uncharacterized protein</fullName>
    </submittedName>
</protein>
<feature type="compositionally biased region" description="Basic and acidic residues" evidence="1">
    <location>
        <begin position="42"/>
        <end position="67"/>
    </location>
</feature>
<organism evidence="2 3">
    <name type="scientific">Gossypium arboreum</name>
    <name type="common">Tree cotton</name>
    <name type="synonym">Gossypium nanking</name>
    <dbReference type="NCBI Taxonomy" id="29729"/>
    <lineage>
        <taxon>Eukaryota</taxon>
        <taxon>Viridiplantae</taxon>
        <taxon>Streptophyta</taxon>
        <taxon>Embryophyta</taxon>
        <taxon>Tracheophyta</taxon>
        <taxon>Spermatophyta</taxon>
        <taxon>Magnoliopsida</taxon>
        <taxon>eudicotyledons</taxon>
        <taxon>Gunneridae</taxon>
        <taxon>Pentapetalae</taxon>
        <taxon>rosids</taxon>
        <taxon>malvids</taxon>
        <taxon>Malvales</taxon>
        <taxon>Malvaceae</taxon>
        <taxon>Malvoideae</taxon>
        <taxon>Gossypium</taxon>
    </lineage>
</organism>
<reference evidence="2 3" key="1">
    <citation type="submission" date="2023-03" db="EMBL/GenBank/DDBJ databases">
        <title>WGS of Gossypium arboreum.</title>
        <authorList>
            <person name="Yu D."/>
        </authorList>
    </citation>
    <scope>NUCLEOTIDE SEQUENCE [LARGE SCALE GENOMIC DNA]</scope>
    <source>
        <tissue evidence="2">Leaf</tissue>
    </source>
</reference>
<feature type="region of interest" description="Disordered" evidence="1">
    <location>
        <begin position="166"/>
        <end position="189"/>
    </location>
</feature>
<name>A0ABR0QVV5_GOSAR</name>
<feature type="region of interest" description="Disordered" evidence="1">
    <location>
        <begin position="269"/>
        <end position="292"/>
    </location>
</feature>
<evidence type="ECO:0000256" key="1">
    <source>
        <dbReference type="SAM" id="MobiDB-lite"/>
    </source>
</evidence>
<feature type="compositionally biased region" description="Basic and acidic residues" evidence="1">
    <location>
        <begin position="213"/>
        <end position="223"/>
    </location>
</feature>
<sequence length="365" mass="40514">MESEEREKIGEGRRDSRLSRIEIINNQEGNADVAMDAVSAPDRPRSWKDRLMGTGLRGDEKVEPSSKEEDDDDLDILDGDIVRSSVNGRVAKLDFKTDNGVRGRFARMAVYVNLGKALISHVFINGLLQKVNKEHELIQEVRPDSGGSNGADKSDAYGPLMIVERRNRRWSKGKSNTNSAVREKGLGSSQFQALKTLNDEPNLHDNGSMRRIHETQKESRSAEKSLVTPNGGPPIGQIRKRPGKEIISSLGVHNQNYFQIKESKAPIKENQNKYNPGDHSQSDPLQNKNNTKKGAEVDGAIREDINFTNASQTQHLEENSVMSRTEGQITNTVQCEGKIHVTQSVATLGSQQSQSSTTDRMLEVT</sequence>
<accession>A0ABR0QVV5</accession>
<feature type="compositionally biased region" description="Polar residues" evidence="1">
    <location>
        <begin position="272"/>
        <end position="289"/>
    </location>
</feature>
<dbReference type="EMBL" id="JARKNE010000002">
    <property type="protein sequence ID" value="KAK5843111.1"/>
    <property type="molecule type" value="Genomic_DNA"/>
</dbReference>
<keyword evidence="3" id="KW-1185">Reference proteome</keyword>
<feature type="region of interest" description="Disordered" evidence="1">
    <location>
        <begin position="38"/>
        <end position="73"/>
    </location>
</feature>